<dbReference type="InterPro" id="IPR018583">
    <property type="entry name" value="CLCuD_DNA-betaC1"/>
</dbReference>
<feature type="domain" description="Cotton leaf-curl disease DNA-betaC1" evidence="1">
    <location>
        <begin position="36"/>
        <end position="151"/>
    </location>
</feature>
<dbReference type="Proteomes" id="UP001178896">
    <property type="component" value="Segment"/>
</dbReference>
<gene>
    <name evidence="2" type="primary">C1</name>
</gene>
<dbReference type="Pfam" id="PF09593">
    <property type="entry name" value="Pathogen_betaC1"/>
    <property type="match status" value="1"/>
</dbReference>
<name>E7BNB8_9VIRU</name>
<evidence type="ECO:0000313" key="2">
    <source>
        <dbReference type="EMBL" id="ADQ55867.1"/>
    </source>
</evidence>
<reference evidence="2" key="1">
    <citation type="journal article" date="2011" name="Virol. J.">
        <title>Diversity and phylogeography of Begomovirus-associated beta satellites of Okra in India.</title>
        <authorList>
            <person name="Venkataravanappa V."/>
            <person name="Reddy C.N."/>
            <person name="Swaranalatha P."/>
            <person name="Jalali S."/>
            <person name="Briddon R.W."/>
            <person name="Reddy M.K."/>
        </authorList>
    </citation>
    <scope>NUCLEOTIDE SEQUENCE</scope>
    <source>
        <strain evidence="2">OY Vijapura</strain>
    </source>
</reference>
<evidence type="ECO:0000259" key="1">
    <source>
        <dbReference type="Pfam" id="PF09593"/>
    </source>
</evidence>
<sequence>MKISINFIHTLYENIYTFHLYIHFKTYTLKRTIKMTRFSKNREGIVFKVDVRLMQQQSMSGHMRIISARSPAISTRTFIIDYTYQQLHIPFDFNGLEGTITSTFKFHYWGSKAEEILEEDIIHMVDIIIIENPDIMGMDVNEPVTIDNKIII</sequence>
<protein>
    <submittedName>
        <fullName evidence="2">C1 protein</fullName>
    </submittedName>
</protein>
<accession>E7BNB8</accession>
<proteinExistence type="predicted"/>
<dbReference type="EMBL" id="GU111973">
    <property type="protein sequence ID" value="ADQ55867.1"/>
    <property type="molecule type" value="Genomic_DNA"/>
</dbReference>
<organism evidence="2">
    <name type="scientific">Bhendi yellow vein mosaic betasatellite [India:Kolar:OYVijipura:2006]</name>
    <dbReference type="NCBI Taxonomy" id="908077"/>
    <lineage>
        <taxon>Viruses</taxon>
        <taxon>Viruses incertae sedis</taxon>
        <taxon>Tolecusatellitidae</taxon>
        <taxon>Betasatellite</taxon>
        <taxon>Betasatellite abelmoschusmusiviflavi</taxon>
        <taxon>Bhendi yellow vein mosaic betasatellite</taxon>
    </lineage>
</organism>